<dbReference type="Proteomes" id="UP000007799">
    <property type="component" value="Unassembled WGS sequence"/>
</dbReference>
<feature type="compositionally biased region" description="Polar residues" evidence="1">
    <location>
        <begin position="614"/>
        <end position="623"/>
    </location>
</feature>
<evidence type="ECO:0000313" key="5">
    <source>
        <dbReference type="Proteomes" id="UP000007799"/>
    </source>
</evidence>
<proteinExistence type="predicted"/>
<feature type="compositionally biased region" description="Polar residues" evidence="1">
    <location>
        <begin position="913"/>
        <end position="926"/>
    </location>
</feature>
<evidence type="ECO:0000313" key="4">
    <source>
        <dbReference type="EMBL" id="EGD81496.1"/>
    </source>
</evidence>
<dbReference type="EMBL" id="GL832959">
    <property type="protein sequence ID" value="EGD81496.1"/>
    <property type="molecule type" value="Genomic_DNA"/>
</dbReference>
<feature type="region of interest" description="Disordered" evidence="1">
    <location>
        <begin position="54"/>
        <end position="175"/>
    </location>
</feature>
<feature type="compositionally biased region" description="Polar residues" evidence="1">
    <location>
        <begin position="679"/>
        <end position="689"/>
    </location>
</feature>
<keyword evidence="2" id="KW-0732">Signal</keyword>
<evidence type="ECO:0000259" key="3">
    <source>
        <dbReference type="PROSITE" id="PS50081"/>
    </source>
</evidence>
<keyword evidence="5" id="KW-1185">Reference proteome</keyword>
<evidence type="ECO:0000256" key="2">
    <source>
        <dbReference type="SAM" id="SignalP"/>
    </source>
</evidence>
<feature type="signal peptide" evidence="2">
    <location>
        <begin position="1"/>
        <end position="43"/>
    </location>
</feature>
<protein>
    <recommendedName>
        <fullName evidence="3">Phorbol-ester/DAG-type domain-containing protein</fullName>
    </recommendedName>
</protein>
<gene>
    <name evidence="4" type="ORF">PTSG_02214</name>
</gene>
<name>F2U1J4_SALR5</name>
<feature type="domain" description="Phorbol-ester/DAG-type" evidence="3">
    <location>
        <begin position="830"/>
        <end position="882"/>
    </location>
</feature>
<dbReference type="AlphaFoldDB" id="F2U1J4"/>
<dbReference type="Gene3D" id="3.30.60.20">
    <property type="match status" value="1"/>
</dbReference>
<dbReference type="InParanoid" id="F2U1J4"/>
<feature type="region of interest" description="Disordered" evidence="1">
    <location>
        <begin position="600"/>
        <end position="633"/>
    </location>
</feature>
<feature type="compositionally biased region" description="Polar residues" evidence="1">
    <location>
        <begin position="121"/>
        <end position="136"/>
    </location>
</feature>
<dbReference type="RefSeq" id="XP_004996700.1">
    <property type="nucleotide sequence ID" value="XM_004996643.1"/>
</dbReference>
<dbReference type="OrthoDB" id="10690279at2759"/>
<accession>F2U1J4</accession>
<reference evidence="4" key="1">
    <citation type="submission" date="2009-08" db="EMBL/GenBank/DDBJ databases">
        <title>Annotation of Salpingoeca rosetta.</title>
        <authorList>
            <consortium name="The Broad Institute Genome Sequencing Platform"/>
            <person name="Russ C."/>
            <person name="Cuomo C."/>
            <person name="Burger G."/>
            <person name="Gray M.W."/>
            <person name="Holland P.W.H."/>
            <person name="King N."/>
            <person name="Lang F.B.F."/>
            <person name="Roger A.J."/>
            <person name="Ruiz-Trillo I."/>
            <person name="Young S.K."/>
            <person name="Zeng Q."/>
            <person name="Gargeya S."/>
            <person name="Alvarado L."/>
            <person name="Berlin A."/>
            <person name="Chapman S.B."/>
            <person name="Chen Z."/>
            <person name="Freedman E."/>
            <person name="Gellesch M."/>
            <person name="Goldberg J."/>
            <person name="Griggs A."/>
            <person name="Gujja S."/>
            <person name="Heilman E."/>
            <person name="Heiman D."/>
            <person name="Howarth C."/>
            <person name="Mehta T."/>
            <person name="Neiman D."/>
            <person name="Pearson M."/>
            <person name="Roberts A."/>
            <person name="Saif S."/>
            <person name="Shea T."/>
            <person name="Shenoy N."/>
            <person name="Sisk P."/>
            <person name="Stolte C."/>
            <person name="Sykes S."/>
            <person name="White J."/>
            <person name="Yandava C."/>
            <person name="Haas B."/>
            <person name="Nusbaum C."/>
            <person name="Birren B."/>
        </authorList>
    </citation>
    <scope>NUCLEOTIDE SEQUENCE</scope>
    <source>
        <strain evidence="4">ATCC 50818</strain>
    </source>
</reference>
<sequence length="926" mass="100977">MVRMGRVRRSRAAAVSMMLMVAAAMMVVMMAAVAPQLVCGASAVDDDPLANDVTQLQGRIPPSSPVVSATTASPETQDTEEQLHEEVHPRADDAQEDPEAQQERNIQEEGDELKETKEMQHQQGTPDSSSKISASNDGDGAEQEATQSEQEAITPTVTEKMPETTSDDKQQPEEQQRAALGWWMWWMDMLDTYSMSFMRVFLEQWVIGRVQECLTGTEGACGVKLPLPLVVGGFLVAATAAVLAAGLMTEQNASNKESVNWLNMWWTEHAPRFGRERLQRVLVRALNDEFQPAQQPLGTSVRPLKVLSVSLESCPLPTLSKMRCFGVDTSTGSRQLFLACDIHIRGSKGSGAMTMEVAVPPSHRITTTVVSLRAKAFFTMTPGDDAVASLSLRNVRDVKLASTSHTGQISTSLIHPRIIKALKSFITAPKSLQWHLSDPPPTETANILRHVPGIRSSQAPSRVASHTTTTSDALSKFRDGEDVNIKLSFISAQDLITARADTSVSCTVTVDSPSQRFRTRIVGVHDSSCHFSDETVITLHMESSVVFEVFEESPATVCIGTANMSAKHLLTDPNKLFPISLRGRLTNMEIPKGVLTIRWRPAKPGDPAPAPSSPMLSRSNRMWPSSADATPRRLSVKTDAPPVHSQYSTNAHAHTHTHMPPPHITSGTDLVLRQLQHAGTSASRLSNHGQHQQHQQRQQQQQLPTMQEHAAVVVDGNDMNGVASPPISPQHRLLPTQPPTRLSQDALARLDAEQAGNTSALTAPSVISGMSGLTDVSHGTGWAIPGRRPVVLVETTHSYGTHLSVENASEVPPHIARWKGKTRRLYVMNGHAFTASKVTSSSERCAVSNNKLARALSRKCYRCKYCGIAVEKTRIPDVEETCARSQLPDMTLGSFSHERMQHSVTGSVVELAQPSSRPQSTPATPR</sequence>
<dbReference type="OMA" id="IMIAIEL"/>
<feature type="compositionally biased region" description="Basic and acidic residues" evidence="1">
    <location>
        <begin position="81"/>
        <end position="93"/>
    </location>
</feature>
<feature type="compositionally biased region" description="Basic and acidic residues" evidence="1">
    <location>
        <begin position="101"/>
        <end position="120"/>
    </location>
</feature>
<feature type="region of interest" description="Disordered" evidence="1">
    <location>
        <begin position="906"/>
        <end position="926"/>
    </location>
</feature>
<evidence type="ECO:0000256" key="1">
    <source>
        <dbReference type="SAM" id="MobiDB-lite"/>
    </source>
</evidence>
<feature type="compositionally biased region" description="Polar residues" evidence="1">
    <location>
        <begin position="65"/>
        <end position="76"/>
    </location>
</feature>
<dbReference type="KEGG" id="sre:PTSG_02214"/>
<feature type="chain" id="PRO_5003290659" description="Phorbol-ester/DAG-type domain-containing protein" evidence="2">
    <location>
        <begin position="44"/>
        <end position="926"/>
    </location>
</feature>
<dbReference type="PROSITE" id="PS50081">
    <property type="entry name" value="ZF_DAG_PE_2"/>
    <property type="match status" value="1"/>
</dbReference>
<feature type="compositionally biased region" description="Low complexity" evidence="1">
    <location>
        <begin position="690"/>
        <end position="702"/>
    </location>
</feature>
<dbReference type="InterPro" id="IPR002219">
    <property type="entry name" value="PKC_DAG/PE"/>
</dbReference>
<organism evidence="4 5">
    <name type="scientific">Salpingoeca rosetta (strain ATCC 50818 / BSB-021)</name>
    <dbReference type="NCBI Taxonomy" id="946362"/>
    <lineage>
        <taxon>Eukaryota</taxon>
        <taxon>Choanoflagellata</taxon>
        <taxon>Craspedida</taxon>
        <taxon>Salpingoecidae</taxon>
        <taxon>Salpingoeca</taxon>
    </lineage>
</organism>
<feature type="compositionally biased region" description="Low complexity" evidence="1">
    <location>
        <begin position="143"/>
        <end position="152"/>
    </location>
</feature>
<dbReference type="GeneID" id="16077294"/>
<feature type="region of interest" description="Disordered" evidence="1">
    <location>
        <begin position="679"/>
        <end position="707"/>
    </location>
</feature>
<feature type="compositionally biased region" description="Basic and acidic residues" evidence="1">
    <location>
        <begin position="160"/>
        <end position="175"/>
    </location>
</feature>